<protein>
    <submittedName>
        <fullName evidence="3">Calcium-binding protein</fullName>
    </submittedName>
</protein>
<dbReference type="AlphaFoldDB" id="A0AAE3TZT0"/>
<sequence>MAGDVYGTSGPDTIYQSDYGYELNIWGYGGNDRIYLNVGGVNGGFNWVSAGTGNDRVRNVFEGGNEIYLGSGNDTYIGTGWSNAPAYWDEVLGGDGDDTFDVTTNQSDYYGENGNDYFFSVGFNNYFNGGSGNDTISYETQDADPDLYALGVYIDLGRGFAQTFETDFQEELRGIENAIGTGVADDIYGSGVNNTLWGDAGADIVSGLAGNDVLYGGTGWDDLYGGSSRDKLIGGRGYDLQWGGTGADTFIFESINDSVVGSNRDVVEDFSRSQGDLIDLRPIDADATSSGNQSFFFIGTASFSDTAGELRFSNGILAGDTTGDGAADFQVAVNGWNKLTASDFLL</sequence>
<dbReference type="Pfam" id="PF00353">
    <property type="entry name" value="HemolysinCabind"/>
    <property type="match status" value="4"/>
</dbReference>
<dbReference type="PANTHER" id="PTHR38340:SF1">
    <property type="entry name" value="S-LAYER PROTEIN"/>
    <property type="match status" value="1"/>
</dbReference>
<dbReference type="Proteomes" id="UP001161580">
    <property type="component" value="Unassembled WGS sequence"/>
</dbReference>
<dbReference type="SUPFAM" id="SSF51120">
    <property type="entry name" value="beta-Roll"/>
    <property type="match status" value="2"/>
</dbReference>
<organism evidence="3 4">
    <name type="scientific">Ferirhizobium litorale</name>
    <dbReference type="NCBI Taxonomy" id="2927786"/>
    <lineage>
        <taxon>Bacteria</taxon>
        <taxon>Pseudomonadati</taxon>
        <taxon>Pseudomonadota</taxon>
        <taxon>Alphaproteobacteria</taxon>
        <taxon>Hyphomicrobiales</taxon>
        <taxon>Rhizobiaceae</taxon>
        <taxon>Ferirhizobium</taxon>
    </lineage>
</organism>
<accession>A0AAE3TZT0</accession>
<dbReference type="RefSeq" id="WP_311785513.1">
    <property type="nucleotide sequence ID" value="NZ_JALDYY010000002.1"/>
</dbReference>
<evidence type="ECO:0000313" key="3">
    <source>
        <dbReference type="EMBL" id="MDI7921339.1"/>
    </source>
</evidence>
<dbReference type="EMBL" id="JALDYZ010000002">
    <property type="protein sequence ID" value="MDI7921339.1"/>
    <property type="molecule type" value="Genomic_DNA"/>
</dbReference>
<evidence type="ECO:0000313" key="4">
    <source>
        <dbReference type="Proteomes" id="UP001161580"/>
    </source>
</evidence>
<dbReference type="Gene3D" id="2.160.20.160">
    <property type="match status" value="1"/>
</dbReference>
<dbReference type="Gene3D" id="2.150.10.10">
    <property type="entry name" value="Serralysin-like metalloprotease, C-terminal"/>
    <property type="match status" value="2"/>
</dbReference>
<dbReference type="InterPro" id="IPR011049">
    <property type="entry name" value="Serralysin-like_metalloprot_C"/>
</dbReference>
<proteinExistence type="predicted"/>
<gene>
    <name evidence="3" type="ORF">MRS75_04485</name>
</gene>
<dbReference type="GO" id="GO:0005576">
    <property type="term" value="C:extracellular region"/>
    <property type="evidence" value="ECO:0007669"/>
    <property type="project" value="UniProtKB-SubCell"/>
</dbReference>
<comment type="caution">
    <text evidence="3">The sequence shown here is derived from an EMBL/GenBank/DDBJ whole genome shotgun (WGS) entry which is preliminary data.</text>
</comment>
<dbReference type="InterPro" id="IPR001343">
    <property type="entry name" value="Hemolysn_Ca-bd"/>
</dbReference>
<keyword evidence="2" id="KW-0964">Secreted</keyword>
<dbReference type="InterPro" id="IPR050557">
    <property type="entry name" value="RTX_toxin/Mannuronan_C5-epim"/>
</dbReference>
<comment type="subcellular location">
    <subcellularLocation>
        <location evidence="1">Secreted</location>
    </subcellularLocation>
</comment>
<evidence type="ECO:0000256" key="1">
    <source>
        <dbReference type="ARBA" id="ARBA00004613"/>
    </source>
</evidence>
<dbReference type="GO" id="GO:0005509">
    <property type="term" value="F:calcium ion binding"/>
    <property type="evidence" value="ECO:0007669"/>
    <property type="project" value="InterPro"/>
</dbReference>
<keyword evidence="4" id="KW-1185">Reference proteome</keyword>
<evidence type="ECO:0000256" key="2">
    <source>
        <dbReference type="ARBA" id="ARBA00022525"/>
    </source>
</evidence>
<dbReference type="InterPro" id="IPR018511">
    <property type="entry name" value="Hemolysin-typ_Ca-bd_CS"/>
</dbReference>
<name>A0AAE3TZT0_9HYPH</name>
<dbReference type="PRINTS" id="PR00313">
    <property type="entry name" value="CABNDNGRPT"/>
</dbReference>
<dbReference type="PANTHER" id="PTHR38340">
    <property type="entry name" value="S-LAYER PROTEIN"/>
    <property type="match status" value="1"/>
</dbReference>
<dbReference type="PROSITE" id="PS00330">
    <property type="entry name" value="HEMOLYSIN_CALCIUM"/>
    <property type="match status" value="1"/>
</dbReference>
<reference evidence="3" key="1">
    <citation type="submission" date="2022-03" db="EMBL/GenBank/DDBJ databases">
        <title>Fererhizobium litorale gen. nov., sp. nov., isolated from sandy sediments of the Sea of Japan seashore.</title>
        <authorList>
            <person name="Romanenko L."/>
            <person name="Kurilenko V."/>
            <person name="Otstavnykh N."/>
            <person name="Svetashev V."/>
            <person name="Tekutyeva L."/>
            <person name="Isaeva M."/>
            <person name="Mikhailov V."/>
        </authorList>
    </citation>
    <scope>NUCLEOTIDE SEQUENCE</scope>
    <source>
        <strain evidence="3">KMM 9576</strain>
    </source>
</reference>